<feature type="transmembrane region" description="Helical" evidence="6">
    <location>
        <begin position="178"/>
        <end position="196"/>
    </location>
</feature>
<evidence type="ECO:0000256" key="6">
    <source>
        <dbReference type="SAM" id="Phobius"/>
    </source>
</evidence>
<evidence type="ECO:0000256" key="2">
    <source>
        <dbReference type="ARBA" id="ARBA00022692"/>
    </source>
</evidence>
<keyword evidence="3 6" id="KW-1133">Transmembrane helix</keyword>
<feature type="region of interest" description="Disordered" evidence="5">
    <location>
        <begin position="234"/>
        <end position="261"/>
    </location>
</feature>
<proteinExistence type="predicted"/>
<dbReference type="InterPro" id="IPR018499">
    <property type="entry name" value="Tetraspanin/Peripherin"/>
</dbReference>
<dbReference type="OrthoDB" id="71600at2759"/>
<gene>
    <name evidence="7" type="ORF">BDV40DRAFT_271695</name>
</gene>
<dbReference type="Proteomes" id="UP000326950">
    <property type="component" value="Unassembled WGS sequence"/>
</dbReference>
<feature type="transmembrane region" description="Helical" evidence="6">
    <location>
        <begin position="79"/>
        <end position="101"/>
    </location>
</feature>
<keyword evidence="4 6" id="KW-0472">Membrane</keyword>
<accession>A0A5N6UMW2</accession>
<evidence type="ECO:0000313" key="7">
    <source>
        <dbReference type="EMBL" id="KAE8159964.1"/>
    </source>
</evidence>
<evidence type="ECO:0000256" key="1">
    <source>
        <dbReference type="ARBA" id="ARBA00004141"/>
    </source>
</evidence>
<name>A0A5N6UMW2_ASPTM</name>
<sequence length="261" mass="29249">MQLLLPFLFLCTTISIILGAIAWARTTSLYLPLPTSLSATTTILPIVTPILLFLARFVSNPSTTGTNTPTFRNRFITSVISYLLTILPSGLGTLALTYLFAPDLLVCQLNNQWQSYYHNKDSRAIRTIQDSLHCCGFRSVKDRAWPFKDKDNDDNSCVRQIGYDRACLGPWEQEDKSATWMVFWAAVLVLVVKIASSQLNRSSSWMGRANANRFIRIAGAEDQEVGDSEEHAIANGNVDDDRPTHQLPQPGQSTHDNVWNR</sequence>
<keyword evidence="2 6" id="KW-0812">Transmembrane</keyword>
<feature type="compositionally biased region" description="Polar residues" evidence="5">
    <location>
        <begin position="246"/>
        <end position="261"/>
    </location>
</feature>
<protein>
    <recommendedName>
        <fullName evidence="9">Tetraspanin Tsp3</fullName>
    </recommendedName>
</protein>
<evidence type="ECO:0000256" key="5">
    <source>
        <dbReference type="SAM" id="MobiDB-lite"/>
    </source>
</evidence>
<evidence type="ECO:0008006" key="9">
    <source>
        <dbReference type="Google" id="ProtNLM"/>
    </source>
</evidence>
<feature type="transmembrane region" description="Helical" evidence="6">
    <location>
        <begin position="35"/>
        <end position="58"/>
    </location>
</feature>
<keyword evidence="8" id="KW-1185">Reference proteome</keyword>
<evidence type="ECO:0000256" key="3">
    <source>
        <dbReference type="ARBA" id="ARBA00022989"/>
    </source>
</evidence>
<dbReference type="SUPFAM" id="SSF48652">
    <property type="entry name" value="Tetraspanin"/>
    <property type="match status" value="1"/>
</dbReference>
<dbReference type="Pfam" id="PF00335">
    <property type="entry name" value="Tetraspanin"/>
    <property type="match status" value="1"/>
</dbReference>
<evidence type="ECO:0000313" key="8">
    <source>
        <dbReference type="Proteomes" id="UP000326950"/>
    </source>
</evidence>
<comment type="subcellular location">
    <subcellularLocation>
        <location evidence="1">Membrane</location>
        <topology evidence="1">Multi-pass membrane protein</topology>
    </subcellularLocation>
</comment>
<dbReference type="GO" id="GO:0016020">
    <property type="term" value="C:membrane"/>
    <property type="evidence" value="ECO:0007669"/>
    <property type="project" value="UniProtKB-SubCell"/>
</dbReference>
<dbReference type="EMBL" id="ML738665">
    <property type="protein sequence ID" value="KAE8159964.1"/>
    <property type="molecule type" value="Genomic_DNA"/>
</dbReference>
<reference evidence="7 8" key="1">
    <citation type="submission" date="2019-04" db="EMBL/GenBank/DDBJ databases">
        <title>Friends and foes A comparative genomics study of 23 Aspergillus species from section Flavi.</title>
        <authorList>
            <consortium name="DOE Joint Genome Institute"/>
            <person name="Kjaerbolling I."/>
            <person name="Vesth T."/>
            <person name="Frisvad J.C."/>
            <person name="Nybo J.L."/>
            <person name="Theobald S."/>
            <person name="Kildgaard S."/>
            <person name="Isbrandt T."/>
            <person name="Kuo A."/>
            <person name="Sato A."/>
            <person name="Lyhne E.K."/>
            <person name="Kogle M.E."/>
            <person name="Wiebenga A."/>
            <person name="Kun R.S."/>
            <person name="Lubbers R.J."/>
            <person name="Makela M.R."/>
            <person name="Barry K."/>
            <person name="Chovatia M."/>
            <person name="Clum A."/>
            <person name="Daum C."/>
            <person name="Haridas S."/>
            <person name="He G."/>
            <person name="LaButti K."/>
            <person name="Lipzen A."/>
            <person name="Mondo S."/>
            <person name="Riley R."/>
            <person name="Salamov A."/>
            <person name="Simmons B.A."/>
            <person name="Magnuson J.K."/>
            <person name="Henrissat B."/>
            <person name="Mortensen U.H."/>
            <person name="Larsen T.O."/>
            <person name="Devries R.P."/>
            <person name="Grigoriev I.V."/>
            <person name="Machida M."/>
            <person name="Baker S.E."/>
            <person name="Andersen M.R."/>
        </authorList>
    </citation>
    <scope>NUCLEOTIDE SEQUENCE [LARGE SCALE GENOMIC DNA]</scope>
    <source>
        <strain evidence="7 8">CBS 117626</strain>
    </source>
</reference>
<dbReference type="AlphaFoldDB" id="A0A5N6UMW2"/>
<dbReference type="InterPro" id="IPR008952">
    <property type="entry name" value="Tetraspanin_EC2_sf"/>
</dbReference>
<evidence type="ECO:0000256" key="4">
    <source>
        <dbReference type="ARBA" id="ARBA00023136"/>
    </source>
</evidence>
<organism evidence="7 8">
    <name type="scientific">Aspergillus tamarii</name>
    <dbReference type="NCBI Taxonomy" id="41984"/>
    <lineage>
        <taxon>Eukaryota</taxon>
        <taxon>Fungi</taxon>
        <taxon>Dikarya</taxon>
        <taxon>Ascomycota</taxon>
        <taxon>Pezizomycotina</taxon>
        <taxon>Eurotiomycetes</taxon>
        <taxon>Eurotiomycetidae</taxon>
        <taxon>Eurotiales</taxon>
        <taxon>Aspergillaceae</taxon>
        <taxon>Aspergillus</taxon>
        <taxon>Aspergillus subgen. Circumdati</taxon>
    </lineage>
</organism>